<name>A0A0F3NCL4_ANAPH</name>
<reference evidence="5 6" key="1">
    <citation type="submission" date="2015-02" db="EMBL/GenBank/DDBJ databases">
        <title>Genome Sequencing of Rickettsiales.</title>
        <authorList>
            <person name="Daugherty S.C."/>
            <person name="Su Q."/>
            <person name="Abolude K."/>
            <person name="Beier-Sexton M."/>
            <person name="Carlyon J.A."/>
            <person name="Carter R."/>
            <person name="Day N.P."/>
            <person name="Dumler S.J."/>
            <person name="Dyachenko V."/>
            <person name="Godinez A."/>
            <person name="Kurtti T.J."/>
            <person name="Lichay M."/>
            <person name="Mullins K.E."/>
            <person name="Ott S."/>
            <person name="Pappas-Brown V."/>
            <person name="Paris D.H."/>
            <person name="Patel P."/>
            <person name="Richards A.L."/>
            <person name="Sadzewicz L."/>
            <person name="Sears K."/>
            <person name="Seidman D."/>
            <person name="Sengamalay N."/>
            <person name="Stenos J."/>
            <person name="Tallon L.J."/>
            <person name="Vincent G."/>
            <person name="Fraser C.M."/>
            <person name="Munderloh U."/>
            <person name="Dunning-Hotopp J.C."/>
        </authorList>
    </citation>
    <scope>NUCLEOTIDE SEQUENCE [LARGE SCALE GENOMIC DNA]</scope>
    <source>
        <strain evidence="5 6">ApMUC09</strain>
    </source>
</reference>
<evidence type="ECO:0000313" key="5">
    <source>
        <dbReference type="EMBL" id="KJV64624.1"/>
    </source>
</evidence>
<accession>A0A0F3NCL4</accession>
<dbReference type="PANTHER" id="PTHR33711:SF10">
    <property type="entry name" value="INTRADIOL RING-CLEAVAGE DIOXYGENASES DOMAIN-CONTAINING PROTEIN"/>
    <property type="match status" value="1"/>
</dbReference>
<proteinExistence type="inferred from homology"/>
<organism evidence="5 6">
    <name type="scientific">Anaplasma phagocytophilum str. ApMUC09</name>
    <dbReference type="NCBI Taxonomy" id="1359152"/>
    <lineage>
        <taxon>Bacteria</taxon>
        <taxon>Pseudomonadati</taxon>
        <taxon>Pseudomonadota</taxon>
        <taxon>Alphaproteobacteria</taxon>
        <taxon>Rickettsiales</taxon>
        <taxon>Anaplasmataceae</taxon>
        <taxon>Anaplasma</taxon>
        <taxon>phagocytophilum group</taxon>
    </lineage>
</organism>
<evidence type="ECO:0000256" key="1">
    <source>
        <dbReference type="ARBA" id="ARBA00007825"/>
    </source>
</evidence>
<dbReference type="InterPro" id="IPR015889">
    <property type="entry name" value="Intradiol_dOase_core"/>
</dbReference>
<dbReference type="Gene3D" id="2.60.130.10">
    <property type="entry name" value="Aromatic compound dioxygenase"/>
    <property type="match status" value="1"/>
</dbReference>
<dbReference type="GO" id="GO:0008199">
    <property type="term" value="F:ferric iron binding"/>
    <property type="evidence" value="ECO:0007669"/>
    <property type="project" value="InterPro"/>
</dbReference>
<evidence type="ECO:0000256" key="3">
    <source>
        <dbReference type="ARBA" id="ARBA00023002"/>
    </source>
</evidence>
<evidence type="ECO:0000313" key="6">
    <source>
        <dbReference type="Proteomes" id="UP000033441"/>
    </source>
</evidence>
<dbReference type="Pfam" id="PF00775">
    <property type="entry name" value="Dioxygenase_C"/>
    <property type="match status" value="1"/>
</dbReference>
<comment type="similarity">
    <text evidence="1">Belongs to the intradiol ring-cleavage dioxygenase family.</text>
</comment>
<sequence length="312" mass="34826">MGNKPTYVIVLKYTTRQSASAMAAGCEYALRLLLWSCCRREKIPVFARLFVLIKSLSKNLPCEYYVLDISNFVLHTVYSCARWCYCRAEQERRLRNGQFCKVRQLVVIALVFIASQLMPVSHARAVDSVLVNCVETPGINDTKDNHRPDVFNLSNNLARRVGSADVARGKVIYLVGRVTDAHCTPLTNVNVFIWQADSRGVYAGQRGYDKKFLGSGKATTDNLGNFGFITVIPGGNADSDPVIHFLIKHPAFPEFQTDMFFEGIGNQGLSNLSRIPSAMRRLLTARYAGKKGGVPVYEFNLTFADNTSTPYE</sequence>
<evidence type="ECO:0000256" key="2">
    <source>
        <dbReference type="ARBA" id="ARBA00022964"/>
    </source>
</evidence>
<evidence type="ECO:0000259" key="4">
    <source>
        <dbReference type="Pfam" id="PF00775"/>
    </source>
</evidence>
<dbReference type="AlphaFoldDB" id="A0A0F3NCL4"/>
<dbReference type="InterPro" id="IPR050770">
    <property type="entry name" value="Intradiol_RC_Dioxygenase"/>
</dbReference>
<dbReference type="InterPro" id="IPR000627">
    <property type="entry name" value="Intradiol_dOase_C"/>
</dbReference>
<keyword evidence="3" id="KW-0560">Oxidoreductase</keyword>
<dbReference type="PATRIC" id="fig|1359152.3.peg.1590"/>
<protein>
    <submittedName>
        <fullName evidence="5">Dioxygenase family protein</fullName>
    </submittedName>
</protein>
<dbReference type="SUPFAM" id="SSF49482">
    <property type="entry name" value="Aromatic compound dioxygenase"/>
    <property type="match status" value="1"/>
</dbReference>
<keyword evidence="2 5" id="KW-0223">Dioxygenase</keyword>
<gene>
    <name evidence="5" type="ORF">APHMUC_1518</name>
</gene>
<dbReference type="PANTHER" id="PTHR33711">
    <property type="entry name" value="DIOXYGENASE, PUTATIVE (AFU_ORTHOLOGUE AFUA_2G02910)-RELATED"/>
    <property type="match status" value="1"/>
</dbReference>
<dbReference type="Proteomes" id="UP000033441">
    <property type="component" value="Unassembled WGS sequence"/>
</dbReference>
<comment type="caution">
    <text evidence="5">The sequence shown here is derived from an EMBL/GenBank/DDBJ whole genome shotgun (WGS) entry which is preliminary data.</text>
</comment>
<feature type="domain" description="Intradiol ring-cleavage dioxygenases" evidence="4">
    <location>
        <begin position="165"/>
        <end position="236"/>
    </location>
</feature>
<dbReference type="GO" id="GO:0016702">
    <property type="term" value="F:oxidoreductase activity, acting on single donors with incorporation of molecular oxygen, incorporation of two atoms of oxygen"/>
    <property type="evidence" value="ECO:0007669"/>
    <property type="project" value="InterPro"/>
</dbReference>
<dbReference type="EMBL" id="LANV01000001">
    <property type="protein sequence ID" value="KJV64624.1"/>
    <property type="molecule type" value="Genomic_DNA"/>
</dbReference>